<dbReference type="Gene3D" id="1.25.40.10">
    <property type="entry name" value="Tetratricopeptide repeat domain"/>
    <property type="match status" value="4"/>
</dbReference>
<dbReference type="SMART" id="SM00028">
    <property type="entry name" value="TPR"/>
    <property type="match status" value="6"/>
</dbReference>
<reference evidence="6 7" key="1">
    <citation type="submission" date="2019-02" db="EMBL/GenBank/DDBJ databases">
        <title>Deep-cultivation of Planctomycetes and their phenomic and genomic characterization uncovers novel biology.</title>
        <authorList>
            <person name="Wiegand S."/>
            <person name="Jogler M."/>
            <person name="Boedeker C."/>
            <person name="Pinto D."/>
            <person name="Vollmers J."/>
            <person name="Rivas-Marin E."/>
            <person name="Kohn T."/>
            <person name="Peeters S.H."/>
            <person name="Heuer A."/>
            <person name="Rast P."/>
            <person name="Oberbeckmann S."/>
            <person name="Bunk B."/>
            <person name="Jeske O."/>
            <person name="Meyerdierks A."/>
            <person name="Storesund J.E."/>
            <person name="Kallscheuer N."/>
            <person name="Luecker S."/>
            <person name="Lage O.M."/>
            <person name="Pohl T."/>
            <person name="Merkel B.J."/>
            <person name="Hornburger P."/>
            <person name="Mueller R.-W."/>
            <person name="Bruemmer F."/>
            <person name="Labrenz M."/>
            <person name="Spormann A.M."/>
            <person name="Op Den Camp H."/>
            <person name="Overmann J."/>
            <person name="Amann R."/>
            <person name="Jetten M.S.M."/>
            <person name="Mascher T."/>
            <person name="Medema M.H."/>
            <person name="Devos D.P."/>
            <person name="Kaster A.-K."/>
            <person name="Ovreas L."/>
            <person name="Rohde M."/>
            <person name="Galperin M.Y."/>
            <person name="Jogler C."/>
        </authorList>
    </citation>
    <scope>NUCLEOTIDE SEQUENCE [LARGE SCALE GENOMIC DNA]</scope>
    <source>
        <strain evidence="6 7">Poly59</strain>
    </source>
</reference>
<evidence type="ECO:0000256" key="4">
    <source>
        <dbReference type="SAM" id="MobiDB-lite"/>
    </source>
</evidence>
<protein>
    <submittedName>
        <fullName evidence="6">Tetratricopeptide repeat protein</fullName>
    </submittedName>
</protein>
<evidence type="ECO:0000256" key="1">
    <source>
        <dbReference type="ARBA" id="ARBA00022737"/>
    </source>
</evidence>
<gene>
    <name evidence="6" type="ORF">Poly59_19940</name>
</gene>
<feature type="transmembrane region" description="Helical" evidence="5">
    <location>
        <begin position="54"/>
        <end position="76"/>
    </location>
</feature>
<accession>A0A5C6F5A1</accession>
<evidence type="ECO:0000313" key="6">
    <source>
        <dbReference type="EMBL" id="TWU55694.1"/>
    </source>
</evidence>
<dbReference type="Proteomes" id="UP000317977">
    <property type="component" value="Unassembled WGS sequence"/>
</dbReference>
<keyword evidence="5" id="KW-0812">Transmembrane</keyword>
<evidence type="ECO:0000256" key="5">
    <source>
        <dbReference type="SAM" id="Phobius"/>
    </source>
</evidence>
<feature type="compositionally biased region" description="Polar residues" evidence="4">
    <location>
        <begin position="677"/>
        <end position="691"/>
    </location>
</feature>
<dbReference type="PANTHER" id="PTHR45586">
    <property type="entry name" value="TPR REPEAT-CONTAINING PROTEIN PA4667"/>
    <property type="match status" value="1"/>
</dbReference>
<keyword evidence="5" id="KW-1133">Transmembrane helix</keyword>
<keyword evidence="7" id="KW-1185">Reference proteome</keyword>
<dbReference type="EMBL" id="SJPX01000002">
    <property type="protein sequence ID" value="TWU55694.1"/>
    <property type="molecule type" value="Genomic_DNA"/>
</dbReference>
<dbReference type="SUPFAM" id="SSF48452">
    <property type="entry name" value="TPR-like"/>
    <property type="match status" value="2"/>
</dbReference>
<keyword evidence="2 3" id="KW-0802">TPR repeat</keyword>
<keyword evidence="1" id="KW-0677">Repeat</keyword>
<dbReference type="OrthoDB" id="221446at2"/>
<evidence type="ECO:0000256" key="3">
    <source>
        <dbReference type="PROSITE-ProRule" id="PRU00339"/>
    </source>
</evidence>
<dbReference type="InterPro" id="IPR051012">
    <property type="entry name" value="CellSynth/LPSAsmb/PSIAsmb"/>
</dbReference>
<dbReference type="PANTHER" id="PTHR45586:SF1">
    <property type="entry name" value="LIPOPOLYSACCHARIDE ASSEMBLY PROTEIN B"/>
    <property type="match status" value="1"/>
</dbReference>
<organism evidence="6 7">
    <name type="scientific">Rubripirellula reticaptiva</name>
    <dbReference type="NCBI Taxonomy" id="2528013"/>
    <lineage>
        <taxon>Bacteria</taxon>
        <taxon>Pseudomonadati</taxon>
        <taxon>Planctomycetota</taxon>
        <taxon>Planctomycetia</taxon>
        <taxon>Pirellulales</taxon>
        <taxon>Pirellulaceae</taxon>
        <taxon>Rubripirellula</taxon>
    </lineage>
</organism>
<comment type="caution">
    <text evidence="6">The sequence shown here is derived from an EMBL/GenBank/DDBJ whole genome shotgun (WGS) entry which is preliminary data.</text>
</comment>
<evidence type="ECO:0000256" key="2">
    <source>
        <dbReference type="ARBA" id="ARBA00022803"/>
    </source>
</evidence>
<dbReference type="PROSITE" id="PS50005">
    <property type="entry name" value="TPR"/>
    <property type="match status" value="1"/>
</dbReference>
<evidence type="ECO:0000313" key="7">
    <source>
        <dbReference type="Proteomes" id="UP000317977"/>
    </source>
</evidence>
<dbReference type="InterPro" id="IPR011990">
    <property type="entry name" value="TPR-like_helical_dom_sf"/>
</dbReference>
<feature type="region of interest" description="Disordered" evidence="4">
    <location>
        <begin position="677"/>
        <end position="696"/>
    </location>
</feature>
<feature type="region of interest" description="Disordered" evidence="4">
    <location>
        <begin position="1"/>
        <end position="21"/>
    </location>
</feature>
<dbReference type="RefSeq" id="WP_146533839.1">
    <property type="nucleotide sequence ID" value="NZ_SJPX01000002.1"/>
</dbReference>
<dbReference type="InterPro" id="IPR019734">
    <property type="entry name" value="TPR_rpt"/>
</dbReference>
<proteinExistence type="predicted"/>
<name>A0A5C6F5A1_9BACT</name>
<keyword evidence="5" id="KW-0472">Membrane</keyword>
<sequence length="1667" mass="182707">MSTTRAETPRSDSRRSTNKGHVIKSRSELDEQYNAAREAKLEQRRFTWRVNSRLLIASLAVVAVGAVLAAISYFYFSASTANTFLQLAETAESEKDFSAQAKWLQRYSLVNPEDHDAIYKMALAADRDAALAISDQLDLQELGGRIDASRRSLSLAIGPVGAKDRDKVADLRRRLIRRLLQLGGRWNREAEQQIVLLDAAQNDPQALVSICIALVGQLQDGSYQTRYPNRQDAVTEDASYWEWLANQKVGYVLATAFKQQPDNIELASHMLTAPALYSEQFSFDDQQEGLTASELAELKELALKTLGNSPASRAKLILGRHLAESGDLAQATEVLAEAAEAATARLQQVATPPPATASQDVAAESASSLVFDDSSEAFTTSSLAPAVFWDYLVVYESASILSESNPQRSLATLQTLLAIDLPRTPPEIVEKAYLLSGSLQASSGDVASAVRTLSEGVEQSGGNSVPLLSELAHVQRNSERYAELVSTTEQLADAIEKSKRNLAGELASGMDQAERVAAGRYLDSAGWMLDVMRGTIAKSQGDSLTAMRIFDEAMRSSVDVDSSIRVAVADDLASLQREQGMWDQAAYTLDRASLLAPTDGRLHLKAAQAWSRTGNTEQAMRHWRSSNIGEMPEIQIAQVQSRLQQEFQLLPSQRDFGSIRSGVAQLRKALRLARETSASNVSQKAGENQAGNGEDSSDAELAESLVLLKAIELTVPLEKQSIGEAAAQDAIAQSLDQLASENVKNARLQAFVAEQLSQLGESELAMKAIGRMETLPDADPTDCVIVKSKVVSVTDPIAAANLLIEQASADAGRSADLLELAAAYANRGADAELVYQALTQIDPANRTLATLYDIAIVAKRLPSGSKQLSVDGKVVSAEQLSGIWEDRLQQREGKEGTYWRFLRASDLMAQQKLAKGPVDSKDPRVVEIKSLLKQVLALRPRWGEAISLNGQVLALEGKNDEAIIQLRRGIAAGDNQISARRLLWKLLILVDRGDEAEEEIRNSSLAHQSDLDLNSAMRIDLAESRGDYTKSMELAQDFAEQNPDDFLSHMILAVTGTTALKNIGDGDERQGILKQTVAAIKRAEVLSVTDSPLVLAMKLDLAVVLDERQQIDQAIARVMDSKMDELPKSRLLARAYFAKKDFDKTLEHLTTADRLDPSSRSQLDLAEFYEATDRVESQIQAMYLALLRDPSDSQLRNRLAQKMVTSATGDKVPDWDLISELLSGQNAADSSNQWMYAVLLGSEALREIENDGVSASNRERLEQSQKLLRGLITDETRSSDDATRFLAMLLEKTASLELVSSKDLDAEIRSLYVSLYDRGKRNPVDIYRYAQYLLAKGDSKDQSRLKNLADEMKVASPATIQCLEVCLQLADRLGKSKDFPIVVTQWAENAIRATAADDPDKVKATAIYSTAGRTMVKLDLVDQSIRWFEKAYQTSSEELAPYIFALTRADQPKRAIDVCLEHFRSNSDPVSATLFLETLLGMKDLQAQVEISKTNAKVVDRAVELFQGDAGLLESVGTLRMTEGDFEGAVLAFQSALKKDPLRIRTLNNLAMAFSEINGRESEGLAPIEAAIELSNQDSELLDTKGVVQLASGRIAEAEITFEKAFAQSHEPRHLFHVIIAQLVQGKESQAKANWGKLDLSNVDLSGLTPNERAKLGQIKSKFSSRL</sequence>
<feature type="repeat" description="TPR" evidence="3">
    <location>
        <begin position="1510"/>
        <end position="1543"/>
    </location>
</feature>